<dbReference type="PROSITE" id="PS50106">
    <property type="entry name" value="PDZ"/>
    <property type="match status" value="1"/>
</dbReference>
<dbReference type="InterPro" id="IPR036034">
    <property type="entry name" value="PDZ_sf"/>
</dbReference>
<keyword evidence="2" id="KW-0378">Hydrolase</keyword>
<evidence type="ECO:0000256" key="2">
    <source>
        <dbReference type="ARBA" id="ARBA00022801"/>
    </source>
</evidence>
<dbReference type="AlphaFoldDB" id="S3VE09"/>
<dbReference type="SUPFAM" id="SSF50156">
    <property type="entry name" value="PDZ domain-like"/>
    <property type="match status" value="1"/>
</dbReference>
<protein>
    <recommendedName>
        <fullName evidence="4">PDZ domain-containing protein</fullName>
    </recommendedName>
</protein>
<dbReference type="RefSeq" id="WP_016549290.1">
    <property type="nucleotide sequence ID" value="NZ_AKWZ02000009.1"/>
</dbReference>
<dbReference type="InterPro" id="IPR041517">
    <property type="entry name" value="DEGP_PDZ"/>
</dbReference>
<dbReference type="STRING" id="1193011.LEP1GSC058_1691"/>
<keyword evidence="6" id="KW-1185">Reference proteome</keyword>
<evidence type="ECO:0000256" key="1">
    <source>
        <dbReference type="ARBA" id="ARBA00022670"/>
    </source>
</evidence>
<comment type="caution">
    <text evidence="5">The sequence shown here is derived from an EMBL/GenBank/DDBJ whole genome shotgun (WGS) entry which is preliminary data.</text>
</comment>
<name>S3VE09_9LEPT</name>
<gene>
    <name evidence="5" type="ORF">LEP1GSC058_1691</name>
</gene>
<keyword evidence="3" id="KW-0720">Serine protease</keyword>
<proteinExistence type="predicted"/>
<evidence type="ECO:0000259" key="4">
    <source>
        <dbReference type="PROSITE" id="PS50106"/>
    </source>
</evidence>
<dbReference type="Pfam" id="PF17815">
    <property type="entry name" value="PDZ_3"/>
    <property type="match status" value="1"/>
</dbReference>
<evidence type="ECO:0000256" key="3">
    <source>
        <dbReference type="ARBA" id="ARBA00022825"/>
    </source>
</evidence>
<dbReference type="GO" id="GO:0006508">
    <property type="term" value="P:proteolysis"/>
    <property type="evidence" value="ECO:0007669"/>
    <property type="project" value="UniProtKB-KW"/>
</dbReference>
<dbReference type="Gene3D" id="2.30.42.10">
    <property type="match status" value="1"/>
</dbReference>
<organism evidence="5 6">
    <name type="scientific">Leptospira fainei serovar Hurstbridge str. BUT 6</name>
    <dbReference type="NCBI Taxonomy" id="1193011"/>
    <lineage>
        <taxon>Bacteria</taxon>
        <taxon>Pseudomonadati</taxon>
        <taxon>Spirochaetota</taxon>
        <taxon>Spirochaetia</taxon>
        <taxon>Leptospirales</taxon>
        <taxon>Leptospiraceae</taxon>
        <taxon>Leptospira</taxon>
    </lineage>
</organism>
<dbReference type="PANTHER" id="PTHR45980:SF9">
    <property type="entry name" value="PROTEASE DO-LIKE 10, MITOCHONDRIAL-RELATED"/>
    <property type="match status" value="1"/>
</dbReference>
<dbReference type="OrthoDB" id="336629at2"/>
<feature type="domain" description="PDZ" evidence="4">
    <location>
        <begin position="232"/>
        <end position="274"/>
    </location>
</feature>
<sequence>MKLRLVSRFVHSFLILFFIHAFAIEARSTGEFSVLVHFRKYSHHNPFQKGIPFQKRIPAIRIDEHTALALLKPGDIPLFAELHPDESAGRKAYFEKVDVETGLGILVLPEDIGRSRKRIPISHLDHLHRGSKVCSSYFTNQEWGSLDNSKTLLPLTKIVKREEGESVRKFLFSHGVVCGFTDGFWNAGSDLLRRFYVHRYSSVSPFPHPGFVADTSLTPAEENYYFPKGSVGVVVSEVLPGVGPMHNLFPGDAILSINGISVASKDKQRLYDLILTRHGTALNAGDSVDLVLYRDGRRREIVYRLKQYSEDSFLIPERIDKGAPRYLISGGLLFTELTRAYLKEFGEKYKSSAERKLVYLADSFSRKLHPEKNRIVLLSRTFPDEKNRSYQEFQDLILESVNDKTVDSIAGLKALMRDTKDEFYVFRFSGNRIVVFGKDEAKELDARIKSLYSLDALDNVD</sequence>
<dbReference type="Gene3D" id="3.20.190.20">
    <property type="match status" value="1"/>
</dbReference>
<accession>S3VE09</accession>
<dbReference type="GO" id="GO:0004252">
    <property type="term" value="F:serine-type endopeptidase activity"/>
    <property type="evidence" value="ECO:0007669"/>
    <property type="project" value="TreeGrafter"/>
</dbReference>
<keyword evidence="1" id="KW-0645">Protease</keyword>
<dbReference type="PANTHER" id="PTHR45980">
    <property type="match status" value="1"/>
</dbReference>
<dbReference type="InterPro" id="IPR046449">
    <property type="entry name" value="DEGP_PDZ_sf"/>
</dbReference>
<dbReference type="Proteomes" id="UP000014540">
    <property type="component" value="Unassembled WGS sequence"/>
</dbReference>
<evidence type="ECO:0000313" key="6">
    <source>
        <dbReference type="Proteomes" id="UP000014540"/>
    </source>
</evidence>
<dbReference type="InterPro" id="IPR001478">
    <property type="entry name" value="PDZ"/>
</dbReference>
<reference evidence="5" key="1">
    <citation type="submission" date="2013-04" db="EMBL/GenBank/DDBJ databases">
        <authorList>
            <person name="Harkins D.M."/>
            <person name="Durkin A.S."/>
            <person name="Selengut J.D."/>
            <person name="Sanka R."/>
            <person name="DePew J."/>
            <person name="Purushe J."/>
            <person name="Ahmed A."/>
            <person name="van der Linden H."/>
            <person name="Goris M.G.A."/>
            <person name="Hartskeerl R.A."/>
            <person name="Vinetz J.M."/>
            <person name="Sutton G.G."/>
            <person name="Nelson W.C."/>
            <person name="Fouts D.E."/>
        </authorList>
    </citation>
    <scope>NUCLEOTIDE SEQUENCE [LARGE SCALE GENOMIC DNA]</scope>
    <source>
        <strain evidence="5">BUT 6</strain>
    </source>
</reference>
<dbReference type="EMBL" id="AKWZ02000009">
    <property type="protein sequence ID" value="EPG74730.1"/>
    <property type="molecule type" value="Genomic_DNA"/>
</dbReference>
<evidence type="ECO:0000313" key="5">
    <source>
        <dbReference type="EMBL" id="EPG74730.1"/>
    </source>
</evidence>